<evidence type="ECO:0000256" key="3">
    <source>
        <dbReference type="ARBA" id="ARBA00023002"/>
    </source>
</evidence>
<dbReference type="InParanoid" id="A0A6N7EWM3"/>
<gene>
    <name evidence="9" type="ORF">GCU85_03580</name>
</gene>
<evidence type="ECO:0000256" key="5">
    <source>
        <dbReference type="ARBA" id="ARBA00035013"/>
    </source>
</evidence>
<keyword evidence="4" id="KW-0408">Iron</keyword>
<dbReference type="PANTHER" id="PTHR39479">
    <property type="match status" value="1"/>
</dbReference>
<proteinExistence type="inferred from homology"/>
<evidence type="ECO:0000256" key="6">
    <source>
        <dbReference type="ARBA" id="ARBA00035023"/>
    </source>
</evidence>
<comment type="similarity">
    <text evidence="5">Belongs to the 2-oxoadipate dioxygenase/decarboxylase family.</text>
</comment>
<accession>A0A6N7EWM3</accession>
<comment type="caution">
    <text evidence="9">The sequence shown here is derived from an EMBL/GenBank/DDBJ whole genome shotgun (WGS) entry which is preliminary data.</text>
</comment>
<evidence type="ECO:0000256" key="1">
    <source>
        <dbReference type="ARBA" id="ARBA00001954"/>
    </source>
</evidence>
<sequence>MQTNFVSPNEIRAQFARAMSVMYSQEVPAYSTLVTMVKSINDEVLKHDDVLRQQLTNADNLARISEERHGAIRLGTEKELFNIRRLFAVMGMQPVSYYDLSVAGIPVHSTAFRPVSRADLAANPFRVFTSLLRLELVEDNALREAANAMLAKREIFTPEALQLIESFEQRGGLTAAEADAFIAAALETFRWHQNATVTTALYEQLHETHRLVADVVSFKGPHINHLTPRTLDIDLAHRQMAAHGMQAKATIEGPPRRQCPILLRQTSFKAIEEAVNFADDKGHYVAGAHTARFGEIEQRGIALTPKGRALYDQLIHQTRELASQAADLTYEAALEQVFVDFPDDYLTLHNDGLAYFEYHRAAVAIDAAVTKETLPQQLENGQVELVPITYEDFLPVSAAGIFQSNLGHESAQNFSAQGNQAVFESALGCHVLDEFALYADMSEASLNRLLLRS</sequence>
<dbReference type="Proteomes" id="UP000471298">
    <property type="component" value="Unassembled WGS sequence"/>
</dbReference>
<protein>
    <recommendedName>
        <fullName evidence="7">2-oxoadipate dioxygenase/decarboxylase</fullName>
        <ecNumber evidence="6">1.13.11.93</ecNumber>
    </recommendedName>
    <alternativeName>
        <fullName evidence="8">2-hydroxyglutarate synthase</fullName>
    </alternativeName>
</protein>
<name>A0A6N7EWM3_9GAMM</name>
<dbReference type="AlphaFoldDB" id="A0A6N7EWM3"/>
<evidence type="ECO:0000313" key="10">
    <source>
        <dbReference type="Proteomes" id="UP000471298"/>
    </source>
</evidence>
<evidence type="ECO:0000256" key="7">
    <source>
        <dbReference type="ARBA" id="ARBA00035034"/>
    </source>
</evidence>
<evidence type="ECO:0000256" key="8">
    <source>
        <dbReference type="ARBA" id="ARBA00035045"/>
    </source>
</evidence>
<dbReference type="EMBL" id="WHNW01000003">
    <property type="protein sequence ID" value="MPV85819.1"/>
    <property type="molecule type" value="Genomic_DNA"/>
</dbReference>
<reference evidence="9 10" key="1">
    <citation type="submission" date="2019-10" db="EMBL/GenBank/DDBJ databases">
        <title>Cardiobacteriales fam. a chemoheterotrophic member of the order Cardiobacteriales, and proposal of Cardiobacteriales fam. nov.</title>
        <authorList>
            <person name="Wang C."/>
        </authorList>
    </citation>
    <scope>NUCLEOTIDE SEQUENCE [LARGE SCALE GENOMIC DNA]</scope>
    <source>
        <strain evidence="9 10">ML27</strain>
    </source>
</reference>
<comment type="cofactor">
    <cofactor evidence="1">
        <name>Fe(2+)</name>
        <dbReference type="ChEBI" id="CHEBI:29033"/>
    </cofactor>
</comment>
<dbReference type="SMART" id="SM01150">
    <property type="entry name" value="DUF1338"/>
    <property type="match status" value="1"/>
</dbReference>
<dbReference type="PANTHER" id="PTHR39479:SF2">
    <property type="entry name" value="2-OXOADIPATE DIOXYGENASE_DECARBOXYLASE"/>
    <property type="match status" value="1"/>
</dbReference>
<evidence type="ECO:0000313" key="9">
    <source>
        <dbReference type="EMBL" id="MPV85819.1"/>
    </source>
</evidence>
<dbReference type="FunCoup" id="A0A6N7EWM3">
    <property type="interactions" value="19"/>
</dbReference>
<dbReference type="InterPro" id="IPR009770">
    <property type="entry name" value="HGLS"/>
</dbReference>
<dbReference type="Gene3D" id="3.10.180.80">
    <property type="entry name" value="Uncharacterised protein PF07063, DUF1338"/>
    <property type="match status" value="1"/>
</dbReference>
<dbReference type="EC" id="1.13.11.93" evidence="6"/>
<keyword evidence="10" id="KW-1185">Reference proteome</keyword>
<dbReference type="GO" id="GO:0051213">
    <property type="term" value="F:dioxygenase activity"/>
    <property type="evidence" value="ECO:0007669"/>
    <property type="project" value="UniProtKB-KW"/>
</dbReference>
<evidence type="ECO:0000256" key="4">
    <source>
        <dbReference type="ARBA" id="ARBA00023004"/>
    </source>
</evidence>
<organism evidence="9 10">
    <name type="scientific">Ostreibacterium oceani</name>
    <dbReference type="NCBI Taxonomy" id="2654998"/>
    <lineage>
        <taxon>Bacteria</taxon>
        <taxon>Pseudomonadati</taxon>
        <taxon>Pseudomonadota</taxon>
        <taxon>Gammaproteobacteria</taxon>
        <taxon>Cardiobacteriales</taxon>
        <taxon>Ostreibacteriaceae</taxon>
        <taxon>Ostreibacterium</taxon>
    </lineage>
</organism>
<dbReference type="Pfam" id="PF07063">
    <property type="entry name" value="HGLS"/>
    <property type="match status" value="1"/>
</dbReference>
<keyword evidence="3" id="KW-0560">Oxidoreductase</keyword>
<dbReference type="RefSeq" id="WP_152809453.1">
    <property type="nucleotide sequence ID" value="NZ_WHNW01000003.1"/>
</dbReference>
<dbReference type="CDD" id="cd16348">
    <property type="entry name" value="VOC_YdcJ_like"/>
    <property type="match status" value="1"/>
</dbReference>
<evidence type="ECO:0000256" key="2">
    <source>
        <dbReference type="ARBA" id="ARBA00022964"/>
    </source>
</evidence>
<keyword evidence="2" id="KW-0223">Dioxygenase</keyword>
<dbReference type="InterPro" id="IPR047869">
    <property type="entry name" value="YdcJ_bac-like"/>
</dbReference>